<dbReference type="InterPro" id="IPR002130">
    <property type="entry name" value="Cyclophilin-type_PPIase_dom"/>
</dbReference>
<feature type="compositionally biased region" description="Basic and acidic residues" evidence="16">
    <location>
        <begin position="288"/>
        <end position="301"/>
    </location>
</feature>
<feature type="compositionally biased region" description="Low complexity" evidence="16">
    <location>
        <begin position="196"/>
        <end position="208"/>
    </location>
</feature>
<reference evidence="20 21" key="1">
    <citation type="submission" date="2018-03" db="EMBL/GenBank/DDBJ databases">
        <title>Draft genome sequence of Rohu Carp (Labeo rohita).</title>
        <authorList>
            <person name="Das P."/>
            <person name="Kushwaha B."/>
            <person name="Joshi C.G."/>
            <person name="Kumar D."/>
            <person name="Nagpure N.S."/>
            <person name="Sahoo L."/>
            <person name="Das S.P."/>
            <person name="Bit A."/>
            <person name="Patnaik S."/>
            <person name="Meher P.K."/>
            <person name="Jayasankar P."/>
            <person name="Koringa P.G."/>
            <person name="Patel N.V."/>
            <person name="Hinsu A.T."/>
            <person name="Kumar R."/>
            <person name="Pandey M."/>
            <person name="Agarwal S."/>
            <person name="Srivastava S."/>
            <person name="Singh M."/>
            <person name="Iquebal M.A."/>
            <person name="Jaiswal S."/>
            <person name="Angadi U.B."/>
            <person name="Kumar N."/>
            <person name="Raza M."/>
            <person name="Shah T.M."/>
            <person name="Rai A."/>
            <person name="Jena J.K."/>
        </authorList>
    </citation>
    <scope>NUCLEOTIDE SEQUENCE [LARGE SCALE GENOMIC DNA]</scope>
    <source>
        <strain evidence="20">DASCIFA01</strain>
        <tissue evidence="20">Testis</tissue>
    </source>
</reference>
<evidence type="ECO:0000259" key="17">
    <source>
        <dbReference type="PROSITE" id="PS50072"/>
    </source>
</evidence>
<evidence type="ECO:0000259" key="19">
    <source>
        <dbReference type="PROSITE" id="PS50157"/>
    </source>
</evidence>
<evidence type="ECO:0000256" key="11">
    <source>
        <dbReference type="ARBA" id="ARBA00023125"/>
    </source>
</evidence>
<dbReference type="EC" id="5.2.1.8" evidence="4"/>
<dbReference type="Pfam" id="PF00160">
    <property type="entry name" value="Pro_isomerase"/>
    <property type="match status" value="1"/>
</dbReference>
<dbReference type="PROSITE" id="PS00170">
    <property type="entry name" value="CSA_PPIASE_1"/>
    <property type="match status" value="1"/>
</dbReference>
<feature type="compositionally biased region" description="Polar residues" evidence="16">
    <location>
        <begin position="512"/>
        <end position="522"/>
    </location>
</feature>
<evidence type="ECO:0000256" key="12">
    <source>
        <dbReference type="ARBA" id="ARBA00023163"/>
    </source>
</evidence>
<dbReference type="Proteomes" id="UP000290572">
    <property type="component" value="Unassembled WGS sequence"/>
</dbReference>
<keyword evidence="9" id="KW-0805">Transcription regulation</keyword>
<evidence type="ECO:0000313" key="20">
    <source>
        <dbReference type="EMBL" id="RXN34731.1"/>
    </source>
</evidence>
<feature type="compositionally biased region" description="Polar residues" evidence="16">
    <location>
        <begin position="656"/>
        <end position="666"/>
    </location>
</feature>
<evidence type="ECO:0000256" key="3">
    <source>
        <dbReference type="ARBA" id="ARBA00006991"/>
    </source>
</evidence>
<dbReference type="PANTHER" id="PTHR11071">
    <property type="entry name" value="PEPTIDYL-PROLYL CIS-TRANS ISOMERASE"/>
    <property type="match status" value="1"/>
</dbReference>
<feature type="domain" description="C2H2-type" evidence="19">
    <location>
        <begin position="1233"/>
        <end position="1260"/>
    </location>
</feature>
<dbReference type="FunFam" id="3.30.160.60:FF:001378">
    <property type="entry name" value="Zinc finger protein 652"/>
    <property type="match status" value="1"/>
</dbReference>
<comment type="subcellular location">
    <subcellularLocation>
        <location evidence="2">Nucleus</location>
    </subcellularLocation>
</comment>
<feature type="compositionally biased region" description="Basic residues" evidence="16">
    <location>
        <begin position="322"/>
        <end position="341"/>
    </location>
</feature>
<feature type="domain" description="C2H2-type" evidence="19">
    <location>
        <begin position="1205"/>
        <end position="1232"/>
    </location>
</feature>
<dbReference type="GO" id="GO:0003755">
    <property type="term" value="F:peptidyl-prolyl cis-trans isomerase activity"/>
    <property type="evidence" value="ECO:0007669"/>
    <property type="project" value="UniProtKB-KW"/>
</dbReference>
<feature type="compositionally biased region" description="Basic residues" evidence="16">
    <location>
        <begin position="385"/>
        <end position="398"/>
    </location>
</feature>
<feature type="compositionally biased region" description="Basic and acidic residues" evidence="16">
    <location>
        <begin position="342"/>
        <end position="365"/>
    </location>
</feature>
<feature type="compositionally biased region" description="Polar residues" evidence="16">
    <location>
        <begin position="564"/>
        <end position="592"/>
    </location>
</feature>
<dbReference type="Gene3D" id="2.40.100.10">
    <property type="entry name" value="Cyclophilin-like"/>
    <property type="match status" value="1"/>
</dbReference>
<keyword evidence="14" id="KW-0539">Nucleus</keyword>
<dbReference type="FunFam" id="3.30.160.60:FF:000166">
    <property type="entry name" value="Zinc finger and BTB domain-containing 49"/>
    <property type="match status" value="1"/>
</dbReference>
<keyword evidence="11" id="KW-0238">DNA-binding</keyword>
<evidence type="ECO:0000256" key="5">
    <source>
        <dbReference type="ARBA" id="ARBA00022723"/>
    </source>
</evidence>
<keyword evidence="6" id="KW-0677">Repeat</keyword>
<dbReference type="GO" id="GO:0008270">
    <property type="term" value="F:zinc ion binding"/>
    <property type="evidence" value="ECO:0007669"/>
    <property type="project" value="UniProtKB-KW"/>
</dbReference>
<dbReference type="GO" id="GO:0003677">
    <property type="term" value="F:DNA binding"/>
    <property type="evidence" value="ECO:0007669"/>
    <property type="project" value="UniProtKB-KW"/>
</dbReference>
<dbReference type="PRINTS" id="PR00153">
    <property type="entry name" value="CSAPPISMRASE"/>
</dbReference>
<gene>
    <name evidence="20" type="ORF">ROHU_035976</name>
</gene>
<keyword evidence="10" id="KW-0697">Rotamase</keyword>
<dbReference type="InterPro" id="IPR036236">
    <property type="entry name" value="Znf_C2H2_sf"/>
</dbReference>
<dbReference type="FunFam" id="3.30.160.60:FF:000900">
    <property type="entry name" value="Zinc finger and BTB domain containing 47"/>
    <property type="match status" value="1"/>
</dbReference>
<feature type="domain" description="C2H2-type" evidence="19">
    <location>
        <begin position="1306"/>
        <end position="1334"/>
    </location>
</feature>
<feature type="compositionally biased region" description="Basic and acidic residues" evidence="16">
    <location>
        <begin position="266"/>
        <end position="279"/>
    </location>
</feature>
<comment type="caution">
    <text evidence="20">The sequence shown here is derived from an EMBL/GenBank/DDBJ whole genome shotgun (WGS) entry which is preliminary data.</text>
</comment>
<dbReference type="InterPro" id="IPR011333">
    <property type="entry name" value="SKP1/BTB/POZ_sf"/>
</dbReference>
<feature type="domain" description="C2H2-type" evidence="19">
    <location>
        <begin position="1121"/>
        <end position="1149"/>
    </location>
</feature>
<dbReference type="GO" id="GO:0016018">
    <property type="term" value="F:cyclosporin A binding"/>
    <property type="evidence" value="ECO:0007669"/>
    <property type="project" value="TreeGrafter"/>
</dbReference>
<comment type="catalytic activity">
    <reaction evidence="1">
        <text>[protein]-peptidylproline (omega=180) = [protein]-peptidylproline (omega=0)</text>
        <dbReference type="Rhea" id="RHEA:16237"/>
        <dbReference type="Rhea" id="RHEA-COMP:10747"/>
        <dbReference type="Rhea" id="RHEA-COMP:10748"/>
        <dbReference type="ChEBI" id="CHEBI:83833"/>
        <dbReference type="ChEBI" id="CHEBI:83834"/>
        <dbReference type="EC" id="5.2.1.8"/>
    </reaction>
</comment>
<feature type="region of interest" description="Disordered" evidence="16">
    <location>
        <begin position="1345"/>
        <end position="1373"/>
    </location>
</feature>
<evidence type="ECO:0000256" key="13">
    <source>
        <dbReference type="ARBA" id="ARBA00023235"/>
    </source>
</evidence>
<evidence type="ECO:0000256" key="7">
    <source>
        <dbReference type="ARBA" id="ARBA00022771"/>
    </source>
</evidence>
<feature type="region of interest" description="Disordered" evidence="16">
    <location>
        <begin position="645"/>
        <end position="706"/>
    </location>
</feature>
<feature type="compositionally biased region" description="Polar residues" evidence="16">
    <location>
        <begin position="490"/>
        <end position="502"/>
    </location>
</feature>
<dbReference type="STRING" id="84645.A0A498NSB3"/>
<dbReference type="PROSITE" id="PS50072">
    <property type="entry name" value="CSA_PPIASE_2"/>
    <property type="match status" value="1"/>
</dbReference>
<dbReference type="EMBL" id="QBIY01011170">
    <property type="protein sequence ID" value="RXN34731.1"/>
    <property type="molecule type" value="Genomic_DNA"/>
</dbReference>
<dbReference type="GO" id="GO:0005739">
    <property type="term" value="C:mitochondrion"/>
    <property type="evidence" value="ECO:0007669"/>
    <property type="project" value="TreeGrafter"/>
</dbReference>
<evidence type="ECO:0000256" key="14">
    <source>
        <dbReference type="ARBA" id="ARBA00023242"/>
    </source>
</evidence>
<name>A0A498NSB3_LABRO</name>
<comment type="similarity">
    <text evidence="3">Belongs to the krueppel C2H2-type zinc-finger protein family.</text>
</comment>
<dbReference type="InterPro" id="IPR000210">
    <property type="entry name" value="BTB/POZ_dom"/>
</dbReference>
<dbReference type="InterPro" id="IPR020892">
    <property type="entry name" value="Cyclophilin-type_PPIase_CS"/>
</dbReference>
<feature type="region of interest" description="Disordered" evidence="16">
    <location>
        <begin position="988"/>
        <end position="1018"/>
    </location>
</feature>
<feature type="compositionally biased region" description="Polar residues" evidence="16">
    <location>
        <begin position="460"/>
        <end position="474"/>
    </location>
</feature>
<feature type="domain" description="PPIase cyclophilin-type" evidence="17">
    <location>
        <begin position="10"/>
        <end position="165"/>
    </location>
</feature>
<evidence type="ECO:0000256" key="4">
    <source>
        <dbReference type="ARBA" id="ARBA00013194"/>
    </source>
</evidence>
<evidence type="ECO:0000313" key="21">
    <source>
        <dbReference type="Proteomes" id="UP000290572"/>
    </source>
</evidence>
<feature type="compositionally biased region" description="Basic and acidic residues" evidence="16">
    <location>
        <begin position="236"/>
        <end position="254"/>
    </location>
</feature>
<feature type="compositionally biased region" description="Acidic residues" evidence="16">
    <location>
        <begin position="255"/>
        <end position="264"/>
    </location>
</feature>
<dbReference type="FunFam" id="3.30.160.60:FF:001300">
    <property type="entry name" value="Zinc finger and BTB domain-containing protein 47"/>
    <property type="match status" value="1"/>
</dbReference>
<dbReference type="PROSITE" id="PS50097">
    <property type="entry name" value="BTB"/>
    <property type="match status" value="1"/>
</dbReference>
<evidence type="ECO:0000256" key="8">
    <source>
        <dbReference type="ARBA" id="ARBA00022833"/>
    </source>
</evidence>
<keyword evidence="5" id="KW-0479">Metal-binding</keyword>
<feature type="domain" description="BTB" evidence="18">
    <location>
        <begin position="863"/>
        <end position="912"/>
    </location>
</feature>
<feature type="compositionally biased region" description="Basic and acidic residues" evidence="16">
    <location>
        <begin position="476"/>
        <end position="489"/>
    </location>
</feature>
<dbReference type="FunFam" id="2.40.100.10:FF:000005">
    <property type="entry name" value="Peptidyl-prolyl cis-trans isomerase G"/>
    <property type="match status" value="1"/>
</dbReference>
<dbReference type="PANTHER" id="PTHR11071:SF257">
    <property type="entry name" value="NK-TUMOR RECOGNITION PROTEIN"/>
    <property type="match status" value="1"/>
</dbReference>
<feature type="compositionally biased region" description="Acidic residues" evidence="16">
    <location>
        <begin position="411"/>
        <end position="420"/>
    </location>
</feature>
<dbReference type="Gene3D" id="3.30.710.10">
    <property type="entry name" value="Potassium Channel Kv1.1, Chain A"/>
    <property type="match status" value="1"/>
</dbReference>
<proteinExistence type="inferred from homology"/>
<protein>
    <recommendedName>
        <fullName evidence="4">peptidylprolyl isomerase</fullName>
        <ecNumber evidence="4">5.2.1.8</ecNumber>
    </recommendedName>
</protein>
<keyword evidence="13" id="KW-0413">Isomerase</keyword>
<evidence type="ECO:0000256" key="16">
    <source>
        <dbReference type="SAM" id="MobiDB-lite"/>
    </source>
</evidence>
<evidence type="ECO:0000256" key="9">
    <source>
        <dbReference type="ARBA" id="ARBA00023015"/>
    </source>
</evidence>
<dbReference type="InterPro" id="IPR013087">
    <property type="entry name" value="Znf_C2H2_type"/>
</dbReference>
<dbReference type="InterPro" id="IPR029000">
    <property type="entry name" value="Cyclophilin-like_dom_sf"/>
</dbReference>
<dbReference type="GO" id="GO:0005634">
    <property type="term" value="C:nucleus"/>
    <property type="evidence" value="ECO:0007669"/>
    <property type="project" value="UniProtKB-SubCell"/>
</dbReference>
<dbReference type="SUPFAM" id="SSF57667">
    <property type="entry name" value="beta-beta-alpha zinc fingers"/>
    <property type="match status" value="4"/>
</dbReference>
<dbReference type="SUPFAM" id="SSF50891">
    <property type="entry name" value="Cyclophilin-like"/>
    <property type="match status" value="1"/>
</dbReference>
<dbReference type="Pfam" id="PF00096">
    <property type="entry name" value="zf-C2H2"/>
    <property type="match status" value="3"/>
</dbReference>
<evidence type="ECO:0000259" key="18">
    <source>
        <dbReference type="PROSITE" id="PS50097"/>
    </source>
</evidence>
<feature type="domain" description="C2H2-type" evidence="19">
    <location>
        <begin position="1278"/>
        <end position="1305"/>
    </location>
</feature>
<organism evidence="20 21">
    <name type="scientific">Labeo rohita</name>
    <name type="common">Indian major carp</name>
    <name type="synonym">Cyprinus rohita</name>
    <dbReference type="NCBI Taxonomy" id="84645"/>
    <lineage>
        <taxon>Eukaryota</taxon>
        <taxon>Metazoa</taxon>
        <taxon>Chordata</taxon>
        <taxon>Craniata</taxon>
        <taxon>Vertebrata</taxon>
        <taxon>Euteleostomi</taxon>
        <taxon>Actinopterygii</taxon>
        <taxon>Neopterygii</taxon>
        <taxon>Teleostei</taxon>
        <taxon>Ostariophysi</taxon>
        <taxon>Cypriniformes</taxon>
        <taxon>Cyprinidae</taxon>
        <taxon>Labeoninae</taxon>
        <taxon>Labeonini</taxon>
        <taxon>Labeo</taxon>
    </lineage>
</organism>
<dbReference type="FunFam" id="3.30.160.60:FF:000312">
    <property type="entry name" value="Zinc finger and BTB domain-containing 47"/>
    <property type="match status" value="1"/>
</dbReference>
<dbReference type="PROSITE" id="PS00028">
    <property type="entry name" value="ZINC_FINGER_C2H2_1"/>
    <property type="match status" value="4"/>
</dbReference>
<dbReference type="SMART" id="SM00355">
    <property type="entry name" value="ZnF_C2H2"/>
    <property type="match status" value="7"/>
</dbReference>
<keyword evidence="7 15" id="KW-0863">Zinc-finger</keyword>
<keyword evidence="8" id="KW-0862">Zinc</keyword>
<accession>A0A498NSB3</accession>
<sequence length="1407" mass="155739">MGVKDRPQCYFDVEINREPVGRIVFQLFSDICPKTSKNFLCLCTGEKGSGRTTGKKLCYKGSTFHRVVKNFMIQGGDFTEGNGRGGESIYGGFFEDENFTLKHDRAFLLSMANRGKDTNGSQFFIVHVVFGLVISGFEVIKKIEGLKTDSASRPYADVRVIDCGQLITKSANDGKLVPEFLQGKRRKAFHSEDDSQSSSETSQYSSSDGESDKNYASRKRKRNSKSKLSKRKRRETKKDRETSKAAGHESHAEGEMAEEDDGEAEQNVKREKPVVRPEEIPPVPENRFLLRRDMPTQEETTKTAVQDTAVAPNDTKPAVTKSGRKIKGRGTMRYHTPPRSKSRSESEGERGSSETPPHWKEEMQRTKAYQPPSVERWSKGERSGSRRSKAKKSKKHQKPKETFHWQPPLEFGDEGEEDDSVTQAKQFHIANPDAVNDSTKRRIKPGKIKPQVLENKNEDQGTLESSQDAFSVESSKGIDENGKMTESQKSKLNSNTERSPAQSHLEIHTNRSDTNLASSKPTDANKADVCPPEAKQPGPKAIGFSPLKSIQNNGSALVPPQIEKGNSVSTGSVLPQGSQPEETAPGDSSFSAVENKWKPLTGMTVVQAITTKPLITKINKQKDQLEGKTQGLKIEIKSKSRVRPGSLFDEVRKTARLNQSPRNQDSSSEEDSIPATGERAGSHSRNKSTSVSSHSSHRRRATVEVEAGVDTAEDILVLEVAPTEDTVAAQTVEVVLEAGTEVATDQGLTLTIVIPAAAVVVAGEEGVGEAKALTAGPGRIAPVAVPPGGGVIAEAVDTAELNCSIKSSYPDADEDFPEQHLLDVQKLCKRTADFPSAEFFLLEDAALHFTRLMDRHLHQPHLCDVDLVLVSHCTFSSHKDVLGDHIPYFQTLLSQSQPLHHINLAFEVLSILNLIYISIFEVLQVATVVQMSSCHKLLVSNEMADTDGQGNASSNQMYKMKELEKMYTQQGNGTFSLLVEGSGVSRDVAQSHSSSVHSSPQAKHLYKKDDSGGGVASGGGRGLCTIEGGASLNESQDSSVSFNREQIIVEVNLNNQTLNVSKGSDETGRTSVERRRATRIPAEAISMRQTLIDTTLGEGRKRSKEQESLGQKVKLEEKQHFSCKKCPRIFNNRWYLEKHMNVTHNRMQICNKCGKRFLLESELLLHHQTNCEKNIQCVTCGKAFKKLWSLHEHNKIVHGYAEKKFSCEICEKKFYTMAHVRKHMVAHTKDMPFTCETCGKSFKRSMSLKVHSLQHSGEKPFKCEVSSVMRVIRREKPYICEICGKSFTSRPNMKRHRRTHTGEKPYPCDVCGQRFRFSNMLKAHKEKCFQVSNPMVSDTANLVGLDPTSTDMDTPASQLPSHPMTPPSEASGLHQVKSLSLPFVHSIVGLPSPPALFSTERVNSGNN</sequence>
<feature type="compositionally biased region" description="Basic residues" evidence="16">
    <location>
        <begin position="216"/>
        <end position="235"/>
    </location>
</feature>
<dbReference type="PROSITE" id="PS50157">
    <property type="entry name" value="ZINC_FINGER_C2H2_2"/>
    <property type="match status" value="6"/>
</dbReference>
<feature type="region of interest" description="Disordered" evidence="16">
    <location>
        <begin position="187"/>
        <end position="597"/>
    </location>
</feature>
<evidence type="ECO:0000256" key="10">
    <source>
        <dbReference type="ARBA" id="ARBA00023110"/>
    </source>
</evidence>
<feature type="domain" description="C2H2-type" evidence="19">
    <location>
        <begin position="1175"/>
        <end position="1203"/>
    </location>
</feature>
<keyword evidence="21" id="KW-1185">Reference proteome</keyword>
<keyword evidence="12" id="KW-0804">Transcription</keyword>
<evidence type="ECO:0000256" key="15">
    <source>
        <dbReference type="PROSITE-ProRule" id="PRU00042"/>
    </source>
</evidence>
<dbReference type="GO" id="GO:0006457">
    <property type="term" value="P:protein folding"/>
    <property type="evidence" value="ECO:0007669"/>
    <property type="project" value="InterPro"/>
</dbReference>
<evidence type="ECO:0000256" key="2">
    <source>
        <dbReference type="ARBA" id="ARBA00004123"/>
    </source>
</evidence>
<evidence type="ECO:0000256" key="1">
    <source>
        <dbReference type="ARBA" id="ARBA00000971"/>
    </source>
</evidence>
<feature type="compositionally biased region" description="Polar residues" evidence="16">
    <location>
        <begin position="1347"/>
        <end position="1360"/>
    </location>
</feature>
<dbReference type="Gene3D" id="3.30.160.60">
    <property type="entry name" value="Classic Zinc Finger"/>
    <property type="match status" value="5"/>
</dbReference>
<evidence type="ECO:0000256" key="6">
    <source>
        <dbReference type="ARBA" id="ARBA00022737"/>
    </source>
</evidence>